<dbReference type="EMBL" id="CP050063">
    <property type="protein sequence ID" value="QIP13863.1"/>
    <property type="molecule type" value="Genomic_DNA"/>
</dbReference>
<evidence type="ECO:0000259" key="4">
    <source>
        <dbReference type="PROSITE" id="PS01124"/>
    </source>
</evidence>
<gene>
    <name evidence="5" type="ORF">G8759_15215</name>
</gene>
<evidence type="ECO:0000313" key="6">
    <source>
        <dbReference type="Proteomes" id="UP000501802"/>
    </source>
</evidence>
<dbReference type="AlphaFoldDB" id="A0A6G9ANT1"/>
<dbReference type="Gene3D" id="1.10.10.60">
    <property type="entry name" value="Homeodomain-like"/>
    <property type="match status" value="1"/>
</dbReference>
<dbReference type="PROSITE" id="PS01124">
    <property type="entry name" value="HTH_ARAC_FAMILY_2"/>
    <property type="match status" value="1"/>
</dbReference>
<evidence type="ECO:0000313" key="5">
    <source>
        <dbReference type="EMBL" id="QIP13863.1"/>
    </source>
</evidence>
<dbReference type="Proteomes" id="UP000501802">
    <property type="component" value="Chromosome"/>
</dbReference>
<reference evidence="5 6" key="1">
    <citation type="submission" date="2020-03" db="EMBL/GenBank/DDBJ databases">
        <authorList>
            <person name="Kim M.K."/>
        </authorList>
    </citation>
    <scope>NUCLEOTIDE SEQUENCE [LARGE SCALE GENOMIC DNA]</scope>
    <source>
        <strain evidence="5 6">BT328</strain>
    </source>
</reference>
<dbReference type="SMART" id="SM00342">
    <property type="entry name" value="HTH_ARAC"/>
    <property type="match status" value="1"/>
</dbReference>
<dbReference type="GO" id="GO:0003700">
    <property type="term" value="F:DNA-binding transcription factor activity"/>
    <property type="evidence" value="ECO:0007669"/>
    <property type="project" value="InterPro"/>
</dbReference>
<evidence type="ECO:0000256" key="1">
    <source>
        <dbReference type="ARBA" id="ARBA00023015"/>
    </source>
</evidence>
<sequence length="266" mass="30728">MEHTQYPCHVEPTISNEQFIPEHIFIYLETGFLTVYDGEKTYNIEAGEYGFISRNHLARYKKGGANGKAFKSVSIYISQEFLRSFSKEYGYEAETNECFGCDAIIKLEPHPLLDSYVKSMQPYLSLTGVERDHFMLLKTKEIVLILLKTTPNLKNVLLDFSDPGKIDLENFMNRNFRFNVSLKHFSYLAGRSLTVFKDDFKKTFGTSPGRWLVDKRLTEAHFMLAHLGQHPSEVYLEVGFEDLSHFSYVFKKKYGISPSHLKKSLA</sequence>
<dbReference type="RefSeq" id="WP_167209346.1">
    <property type="nucleotide sequence ID" value="NZ_CP050063.1"/>
</dbReference>
<feature type="domain" description="HTH araC/xylS-type" evidence="4">
    <location>
        <begin position="166"/>
        <end position="264"/>
    </location>
</feature>
<evidence type="ECO:0000256" key="2">
    <source>
        <dbReference type="ARBA" id="ARBA00023125"/>
    </source>
</evidence>
<keyword evidence="3" id="KW-0804">Transcription</keyword>
<organism evidence="5 6">
    <name type="scientific">Spirosoma aureum</name>
    <dbReference type="NCBI Taxonomy" id="2692134"/>
    <lineage>
        <taxon>Bacteria</taxon>
        <taxon>Pseudomonadati</taxon>
        <taxon>Bacteroidota</taxon>
        <taxon>Cytophagia</taxon>
        <taxon>Cytophagales</taxon>
        <taxon>Cytophagaceae</taxon>
        <taxon>Spirosoma</taxon>
    </lineage>
</organism>
<proteinExistence type="predicted"/>
<dbReference type="PANTHER" id="PTHR43280:SF2">
    <property type="entry name" value="HTH-TYPE TRANSCRIPTIONAL REGULATOR EXSA"/>
    <property type="match status" value="1"/>
</dbReference>
<dbReference type="SUPFAM" id="SSF46689">
    <property type="entry name" value="Homeodomain-like"/>
    <property type="match status" value="1"/>
</dbReference>
<dbReference type="InterPro" id="IPR054015">
    <property type="entry name" value="ExsA-like_N"/>
</dbReference>
<dbReference type="Pfam" id="PF12833">
    <property type="entry name" value="HTH_18"/>
    <property type="match status" value="1"/>
</dbReference>
<keyword evidence="6" id="KW-1185">Reference proteome</keyword>
<dbReference type="InterPro" id="IPR009057">
    <property type="entry name" value="Homeodomain-like_sf"/>
</dbReference>
<keyword evidence="2" id="KW-0238">DNA-binding</keyword>
<name>A0A6G9ANT1_9BACT</name>
<dbReference type="GO" id="GO:0043565">
    <property type="term" value="F:sequence-specific DNA binding"/>
    <property type="evidence" value="ECO:0007669"/>
    <property type="project" value="InterPro"/>
</dbReference>
<dbReference type="PANTHER" id="PTHR43280">
    <property type="entry name" value="ARAC-FAMILY TRANSCRIPTIONAL REGULATOR"/>
    <property type="match status" value="1"/>
</dbReference>
<evidence type="ECO:0000256" key="3">
    <source>
        <dbReference type="ARBA" id="ARBA00023163"/>
    </source>
</evidence>
<accession>A0A6G9ANT1</accession>
<protein>
    <submittedName>
        <fullName evidence="5">Helix-turn-helix transcriptional regulator</fullName>
    </submittedName>
</protein>
<dbReference type="InterPro" id="IPR018060">
    <property type="entry name" value="HTH_AraC"/>
</dbReference>
<dbReference type="KEGG" id="spib:G8759_15215"/>
<dbReference type="Pfam" id="PF22200">
    <property type="entry name" value="ExsA_N"/>
    <property type="match status" value="1"/>
</dbReference>
<keyword evidence="1" id="KW-0805">Transcription regulation</keyword>